<evidence type="ECO:0000256" key="4">
    <source>
        <dbReference type="ARBA" id="ARBA00022448"/>
    </source>
</evidence>
<keyword evidence="11 19" id="KW-0472">Membrane</keyword>
<evidence type="ECO:0000256" key="15">
    <source>
        <dbReference type="ARBA" id="ARBA00031250"/>
    </source>
</evidence>
<evidence type="ECO:0000256" key="13">
    <source>
        <dbReference type="ARBA" id="ARBA00023180"/>
    </source>
</evidence>
<dbReference type="GO" id="GO:0016020">
    <property type="term" value="C:membrane"/>
    <property type="evidence" value="ECO:0007669"/>
    <property type="project" value="InterPro"/>
</dbReference>
<comment type="subcellular location">
    <subcellularLocation>
        <location evidence="1">Golgi apparatus</location>
        <location evidence="1">trans-Golgi network membrane</location>
        <topology evidence="1">Multi-pass membrane protein</topology>
    </subcellularLocation>
    <subcellularLocation>
        <location evidence="2">Prevacuolar compartment membrane</location>
        <topology evidence="2">Multi-pass membrane protein</topology>
    </subcellularLocation>
</comment>
<keyword evidence="4" id="KW-0813">Transport</keyword>
<feature type="domain" description="VPS10" evidence="21">
    <location>
        <begin position="52"/>
        <end position="674"/>
    </location>
</feature>
<evidence type="ECO:0000256" key="11">
    <source>
        <dbReference type="ARBA" id="ARBA00023136"/>
    </source>
</evidence>
<feature type="region of interest" description="Disordered" evidence="18">
    <location>
        <begin position="657"/>
        <end position="678"/>
    </location>
</feature>
<dbReference type="CDD" id="cd15482">
    <property type="entry name" value="Sialidase_non-viral"/>
    <property type="match status" value="1"/>
</dbReference>
<keyword evidence="8" id="KW-0653">Protein transport</keyword>
<feature type="signal peptide" evidence="20">
    <location>
        <begin position="1"/>
        <end position="26"/>
    </location>
</feature>
<keyword evidence="7" id="KW-0677">Repeat</keyword>
<feature type="chain" id="PRO_5002543760" description="Vacuolar protein sorting/targeting protein 10" evidence="20">
    <location>
        <begin position="27"/>
        <end position="1488"/>
    </location>
</feature>
<evidence type="ECO:0000256" key="3">
    <source>
        <dbReference type="ARBA" id="ARBA00015369"/>
    </source>
</evidence>
<evidence type="ECO:0000256" key="9">
    <source>
        <dbReference type="ARBA" id="ARBA00022989"/>
    </source>
</evidence>
<dbReference type="InterPro" id="IPR050310">
    <property type="entry name" value="VPS10-sortilin"/>
</dbReference>
<evidence type="ECO:0000256" key="7">
    <source>
        <dbReference type="ARBA" id="ARBA00022737"/>
    </source>
</evidence>
<dbReference type="Gene3D" id="2.10.70.80">
    <property type="match status" value="2"/>
</dbReference>
<name>A0A0G2EUT2_PHACM</name>
<evidence type="ECO:0000256" key="12">
    <source>
        <dbReference type="ARBA" id="ARBA00023170"/>
    </source>
</evidence>
<dbReference type="SUPFAM" id="SSF110296">
    <property type="entry name" value="Oligoxyloglucan reducing end-specific cellobiohydrolase"/>
    <property type="match status" value="2"/>
</dbReference>
<comment type="function">
    <text evidence="14">Functions as a sorting receptor in the Golgi compartment required for the intracellular sorting and delivery of soluble vacuolar proteins, like carboxypeptidase Y (CPY) and proteinase A. Executes multiple rounds of sorting by cycling between the late Golgi and a prevacuolar endosome-like compartment.</text>
</comment>
<dbReference type="GO" id="GO:0006623">
    <property type="term" value="P:protein targeting to vacuole"/>
    <property type="evidence" value="ECO:0007669"/>
    <property type="project" value="TreeGrafter"/>
</dbReference>
<keyword evidence="9 19" id="KW-1133">Transmembrane helix</keyword>
<evidence type="ECO:0000256" key="19">
    <source>
        <dbReference type="SAM" id="Phobius"/>
    </source>
</evidence>
<reference evidence="22 23" key="2">
    <citation type="submission" date="2015-05" db="EMBL/GenBank/DDBJ databases">
        <authorList>
            <person name="Morales-Cruz A."/>
            <person name="Amrine K.C."/>
            <person name="Cantu D."/>
        </authorList>
    </citation>
    <scope>NUCLEOTIDE SEQUENCE [LARGE SCALE GENOMIC DNA]</scope>
    <source>
        <strain evidence="22">UCRPC4</strain>
    </source>
</reference>
<evidence type="ECO:0000256" key="18">
    <source>
        <dbReference type="SAM" id="MobiDB-lite"/>
    </source>
</evidence>
<dbReference type="GO" id="GO:0006896">
    <property type="term" value="P:Golgi to vacuole transport"/>
    <property type="evidence" value="ECO:0007669"/>
    <property type="project" value="TreeGrafter"/>
</dbReference>
<evidence type="ECO:0000256" key="8">
    <source>
        <dbReference type="ARBA" id="ARBA00022927"/>
    </source>
</evidence>
<keyword evidence="10" id="KW-0333">Golgi apparatus</keyword>
<feature type="transmembrane region" description="Helical" evidence="19">
    <location>
        <begin position="1365"/>
        <end position="1386"/>
    </location>
</feature>
<dbReference type="Proteomes" id="UP000053317">
    <property type="component" value="Unassembled WGS sequence"/>
</dbReference>
<dbReference type="FunFam" id="2.10.70.80:FF:000001">
    <property type="entry name" value="Sortilin-related VPS10 domain-containing receptor 1"/>
    <property type="match status" value="1"/>
</dbReference>
<accession>A0A0G2EUT2</accession>
<dbReference type="SMART" id="SM00602">
    <property type="entry name" value="VPS10"/>
    <property type="match status" value="2"/>
</dbReference>
<keyword evidence="5 19" id="KW-0812">Transmembrane</keyword>
<gene>
    <name evidence="22" type="ORF">UCRPC4_g01566</name>
</gene>
<dbReference type="Gene3D" id="2.130.10.10">
    <property type="entry name" value="YVTN repeat-like/Quinoprotein amine dehydrogenase"/>
    <property type="match status" value="2"/>
</dbReference>
<dbReference type="Pfam" id="PF15901">
    <property type="entry name" value="Sortilin_C"/>
    <property type="match status" value="2"/>
</dbReference>
<dbReference type="InterPro" id="IPR015943">
    <property type="entry name" value="WD40/YVTN_repeat-like_dom_sf"/>
</dbReference>
<evidence type="ECO:0000256" key="6">
    <source>
        <dbReference type="ARBA" id="ARBA00022729"/>
    </source>
</evidence>
<dbReference type="InterPro" id="IPR006581">
    <property type="entry name" value="VPS10"/>
</dbReference>
<evidence type="ECO:0000256" key="14">
    <source>
        <dbReference type="ARBA" id="ARBA00025569"/>
    </source>
</evidence>
<evidence type="ECO:0000256" key="16">
    <source>
        <dbReference type="ARBA" id="ARBA00031354"/>
    </source>
</evidence>
<dbReference type="OrthoDB" id="443634at2759"/>
<proteinExistence type="predicted"/>
<keyword evidence="12" id="KW-0675">Receptor</keyword>
<keyword evidence="23" id="KW-1185">Reference proteome</keyword>
<dbReference type="GO" id="GO:0005794">
    <property type="term" value="C:Golgi apparatus"/>
    <property type="evidence" value="ECO:0007669"/>
    <property type="project" value="UniProtKB-SubCell"/>
</dbReference>
<organism evidence="22 23">
    <name type="scientific">Phaeomoniella chlamydospora</name>
    <name type="common">Phaeoacremonium chlamydosporum</name>
    <dbReference type="NCBI Taxonomy" id="158046"/>
    <lineage>
        <taxon>Eukaryota</taxon>
        <taxon>Fungi</taxon>
        <taxon>Dikarya</taxon>
        <taxon>Ascomycota</taxon>
        <taxon>Pezizomycotina</taxon>
        <taxon>Eurotiomycetes</taxon>
        <taxon>Chaetothyriomycetidae</taxon>
        <taxon>Phaeomoniellales</taxon>
        <taxon>Phaeomoniellaceae</taxon>
        <taxon>Phaeomoniella</taxon>
    </lineage>
</organism>
<protein>
    <recommendedName>
        <fullName evidence="3">Vacuolar protein sorting/targeting protein 10</fullName>
    </recommendedName>
    <alternativeName>
        <fullName evidence="16">Carboxypeptidase Y receptor</fullName>
    </alternativeName>
    <alternativeName>
        <fullName evidence="15 17">Sortilin VPS10</fullName>
    </alternativeName>
</protein>
<evidence type="ECO:0000313" key="23">
    <source>
        <dbReference type="Proteomes" id="UP000053317"/>
    </source>
</evidence>
<evidence type="ECO:0000256" key="5">
    <source>
        <dbReference type="ARBA" id="ARBA00022692"/>
    </source>
</evidence>
<dbReference type="EMBL" id="LCWF01000037">
    <property type="protein sequence ID" value="KKY25984.1"/>
    <property type="molecule type" value="Genomic_DNA"/>
</dbReference>
<dbReference type="Gene3D" id="3.30.60.270">
    <property type="match status" value="2"/>
</dbReference>
<dbReference type="InterPro" id="IPR031777">
    <property type="entry name" value="Sortilin_C"/>
</dbReference>
<reference evidence="22 23" key="1">
    <citation type="submission" date="2015-05" db="EMBL/GenBank/DDBJ databases">
        <title>Distinctive expansion of gene families associated with plant cell wall degradation and secondary metabolism in the genomes of grapevine trunk pathogens.</title>
        <authorList>
            <person name="Lawrence D.P."/>
            <person name="Travadon R."/>
            <person name="Rolshausen P.E."/>
            <person name="Baumgartner K."/>
        </authorList>
    </citation>
    <scope>NUCLEOTIDE SEQUENCE [LARGE SCALE GENOMIC DNA]</scope>
    <source>
        <strain evidence="22">UCRPC4</strain>
    </source>
</reference>
<dbReference type="GO" id="GO:0005829">
    <property type="term" value="C:cytosol"/>
    <property type="evidence" value="ECO:0007669"/>
    <property type="project" value="GOC"/>
</dbReference>
<feature type="domain" description="VPS10" evidence="21">
    <location>
        <begin position="710"/>
        <end position="1354"/>
    </location>
</feature>
<evidence type="ECO:0000259" key="21">
    <source>
        <dbReference type="SMART" id="SM00602"/>
    </source>
</evidence>
<evidence type="ECO:0000256" key="2">
    <source>
        <dbReference type="ARBA" id="ARBA00004488"/>
    </source>
</evidence>
<keyword evidence="13" id="KW-0325">Glycoprotein</keyword>
<evidence type="ECO:0000313" key="22">
    <source>
        <dbReference type="EMBL" id="KKY25984.1"/>
    </source>
</evidence>
<sequence>MMMRSLISSATLGLLTLLQFSSFASAKNDGPRISSKAFEHPLENIFYFDDSDVVLGHDRDTNSVWRSPDAGETWDIVQGDGQKGAAWDVWSHPWDNKKAYILGLEHKHWKTDDRGKTWTSFETEATPSLFREPFSFHGRDSERVIFHGQLCEGWICDEKTYYTEDNFESISLLRNNARGCLWAVSTPMFGEDSAIEDIINDRVFCIIRGPFSPWPSDNRFVVSDDFFLEEKEVTMSSGRTMNGFINMAPVKSYIVAAAKAEGTDELALFVTHDASTWHRAEFGTHRLEQDAYTILESTNYSLQVDVMTTRPTSAMGVLFTSNSNGTYFTRNIEHTNRGLSGLVDFEKISGIQGIVLVNTVENWEHVEKTNLENKEVKSSISFDDGRTFQNLKVGDKRLHLHSVSDLSNSGRVFSSPAPGIVMGIGNTGDHLKPYRDGSLFVSDDAGVTWREGVEGPHKYEFGDQGSVIMAISDDGATNKIQYSINHGKDWTTAHLEDKVIPKLLTTTPDSTSLKFLMLAAKATGEEIKWFIYSIDFEGLHERKCGKDDFEKWPARVDEDGKASCLMGHKQFYRRRKANADCFIDEEFKDPEPQFESCECTKADFECDFNFVRSEDRQECIVAGQLAIPAGACENPKDTFKGSSGWRLIPGNECKRAGGKQLDDPIERPCSDSSKTPATGEITTSKKLFEAPKLSEFYYLERPDLSKGFDETIVMKTEKGAVWLTRDHGKKWERILEDEHITGIIPHQYFNDVVFFLTDTRKVVYSYDRCETFHSFQTPDSAFEGPMPLAFHPNYKDWLIWTGAAECPGKSCHAVAHYTTDRGDNWNTLLRYVRKCEFIRDPEQGQDPQGNNKKLVYCEQFENENPDNALQLLSSKNWFADKDTHFNDILDFAVMSEFIIVAARAKDQQTLKVDASVDGATFADAQFPPNFQVDHQQAYTVLDSSTHAVFLHVTVNNEQDHEHGTIIKSNSNGTSYTLSMSAVNRDRAGYVDFEKMQGLEGVAMVNVVSNLQKSDKGNEVKKLKTMITHNDGAEWQLLSPPQKRPDGKNFACRSKNGKATDKCALHLHSFTERDNKQATFGSNSATGLMLAVGNVGEYLHEMKDDSTHTFITRDAGITWKAVKKGVYLWEYGDQGSLVVIVEKHLPTKVVYYSLDEGETWTEYQFSEIEMDIDMISTVPSDNSFNFLLWGRDNGKKVNDGFVTVNLDFSGLKERDRLCDFNENEPVNKDYYLWSPKHPLLENDCLFGHIAQYHRKRIDADCRNGPIIDKEHDYAKNCTCTRRDYECDYNYERMSDGSCQLVDGLLAPDHSQICKDEPDTIEYYAPTGYRRIPLTTCQGGMEYDKVVSKPCPGKGKEYSKKHGISGVGLFFAIVIPIAFAGGFGYWAWGEYQSGRLAGFGQIRLGDSPSDGENPFITGAVNVIAGTWTAIQAIPLLSMSLWRSAKGYFPVARDAPYRSRGSFAARRQDYSSVVADEDELLGDDLDEDAEV</sequence>
<dbReference type="FunFam" id="3.30.60.270:FF:000005">
    <property type="entry name" value="Sortilin"/>
    <property type="match status" value="2"/>
</dbReference>
<dbReference type="Pfam" id="PF15902">
    <property type="entry name" value="Sortilin-Vps10"/>
    <property type="match status" value="2"/>
</dbReference>
<evidence type="ECO:0000256" key="10">
    <source>
        <dbReference type="ARBA" id="ARBA00023034"/>
    </source>
</evidence>
<keyword evidence="6 20" id="KW-0732">Signal</keyword>
<dbReference type="PANTHER" id="PTHR12106">
    <property type="entry name" value="SORTILIN RELATED"/>
    <property type="match status" value="1"/>
</dbReference>
<evidence type="ECO:0000256" key="1">
    <source>
        <dbReference type="ARBA" id="ARBA00004166"/>
    </source>
</evidence>
<comment type="caution">
    <text evidence="22">The sequence shown here is derived from an EMBL/GenBank/DDBJ whole genome shotgun (WGS) entry which is preliminary data.</text>
</comment>
<dbReference type="GO" id="GO:0006895">
    <property type="term" value="P:Golgi to endosome transport"/>
    <property type="evidence" value="ECO:0007669"/>
    <property type="project" value="TreeGrafter"/>
</dbReference>
<feature type="compositionally biased region" description="Basic and acidic residues" evidence="18">
    <location>
        <begin position="657"/>
        <end position="669"/>
    </location>
</feature>
<dbReference type="PANTHER" id="PTHR12106:SF27">
    <property type="entry name" value="SORTILIN-RELATED RECEPTOR"/>
    <property type="match status" value="1"/>
</dbReference>
<evidence type="ECO:0000256" key="20">
    <source>
        <dbReference type="SAM" id="SignalP"/>
    </source>
</evidence>
<dbReference type="InterPro" id="IPR031778">
    <property type="entry name" value="Sortilin_N"/>
</dbReference>
<evidence type="ECO:0000256" key="17">
    <source>
        <dbReference type="ARBA" id="ARBA00031902"/>
    </source>
</evidence>